<keyword evidence="6" id="KW-1185">Reference proteome</keyword>
<dbReference type="STRING" id="407821.A0A087TGV7"/>
<protein>
    <submittedName>
        <fullName evidence="5">G1/S-specific cyclin-D3</fullName>
    </submittedName>
</protein>
<dbReference type="Pfam" id="PF00134">
    <property type="entry name" value="Cyclin_N"/>
    <property type="match status" value="1"/>
</dbReference>
<dbReference type="SMART" id="SM01332">
    <property type="entry name" value="Cyclin_C"/>
    <property type="match status" value="1"/>
</dbReference>
<name>A0A087TGV7_STEMI</name>
<dbReference type="Gene3D" id="1.10.472.10">
    <property type="entry name" value="Cyclin-like"/>
    <property type="match status" value="2"/>
</dbReference>
<dbReference type="Proteomes" id="UP000054359">
    <property type="component" value="Unassembled WGS sequence"/>
</dbReference>
<evidence type="ECO:0000259" key="4">
    <source>
        <dbReference type="SMART" id="SM01332"/>
    </source>
</evidence>
<dbReference type="AlphaFoldDB" id="A0A087TGV7"/>
<evidence type="ECO:0000256" key="1">
    <source>
        <dbReference type="ARBA" id="ARBA00023127"/>
    </source>
</evidence>
<dbReference type="FunFam" id="1.10.472.10:FF:000003">
    <property type="entry name" value="G1/S-specific cyclin-D2"/>
    <property type="match status" value="1"/>
</dbReference>
<dbReference type="InterPro" id="IPR036915">
    <property type="entry name" value="Cyclin-like_sf"/>
</dbReference>
<dbReference type="CDD" id="cd20516">
    <property type="entry name" value="CYCLIN_CCND_rpt2"/>
    <property type="match status" value="1"/>
</dbReference>
<sequence length="296" mass="33371">MDSSLLWCGEMVCPVAQGDPVLNGDPRVLQQLIKVERMDGKRFRFISSRCYFKEVQDEVQPHMRRILTKWMMEVCEEQGADDIVFPLAASYVDRFLSCVRIKKSQLQLLGAVCLLLASKLRQCRSLTVDALIYYTDYSVTTRDITTWELLVLNSLKWDMASVTASDFVDPLLSRLDVEREDLVRRHSHTFIALCATEYKFTSYSASLLATACIAVAINGITWLQKPWGSLLGLQEHLTQLTDINLKYLQICMSDVEDLIALNIAQLHQVMTTASTTASLSNKLSCSLTVNGSQIQA</sequence>
<organism evidence="5 6">
    <name type="scientific">Stegodyphus mimosarum</name>
    <name type="common">African social velvet spider</name>
    <dbReference type="NCBI Taxonomy" id="407821"/>
    <lineage>
        <taxon>Eukaryota</taxon>
        <taxon>Metazoa</taxon>
        <taxon>Ecdysozoa</taxon>
        <taxon>Arthropoda</taxon>
        <taxon>Chelicerata</taxon>
        <taxon>Arachnida</taxon>
        <taxon>Araneae</taxon>
        <taxon>Araneomorphae</taxon>
        <taxon>Entelegynae</taxon>
        <taxon>Eresoidea</taxon>
        <taxon>Eresidae</taxon>
        <taxon>Stegodyphus</taxon>
    </lineage>
</organism>
<dbReference type="InterPro" id="IPR004367">
    <property type="entry name" value="Cyclin_C-dom"/>
</dbReference>
<reference evidence="5 6" key="1">
    <citation type="submission" date="2013-11" db="EMBL/GenBank/DDBJ databases">
        <title>Genome sequencing of Stegodyphus mimosarum.</title>
        <authorList>
            <person name="Bechsgaard J."/>
        </authorList>
    </citation>
    <scope>NUCLEOTIDE SEQUENCE [LARGE SCALE GENOMIC DNA]</scope>
</reference>
<feature type="domain" description="Cyclin-like" evidence="3">
    <location>
        <begin position="69"/>
        <end position="153"/>
    </location>
</feature>
<dbReference type="EMBL" id="KK115169">
    <property type="protein sequence ID" value="KFM64346.1"/>
    <property type="molecule type" value="Genomic_DNA"/>
</dbReference>
<comment type="similarity">
    <text evidence="2">Belongs to the cyclin family.</text>
</comment>
<evidence type="ECO:0000313" key="6">
    <source>
        <dbReference type="Proteomes" id="UP000054359"/>
    </source>
</evidence>
<dbReference type="InterPro" id="IPR013763">
    <property type="entry name" value="Cyclin-like_dom"/>
</dbReference>
<dbReference type="SMART" id="SM00385">
    <property type="entry name" value="CYCLIN"/>
    <property type="match status" value="1"/>
</dbReference>
<accession>A0A087TGV7</accession>
<evidence type="ECO:0000259" key="3">
    <source>
        <dbReference type="SMART" id="SM00385"/>
    </source>
</evidence>
<evidence type="ECO:0000313" key="5">
    <source>
        <dbReference type="EMBL" id="KFM64346.1"/>
    </source>
</evidence>
<dbReference type="PANTHER" id="PTHR10177">
    <property type="entry name" value="CYCLINS"/>
    <property type="match status" value="1"/>
</dbReference>
<feature type="domain" description="Cyclin C-terminal" evidence="4">
    <location>
        <begin position="162"/>
        <end position="287"/>
    </location>
</feature>
<dbReference type="OMA" id="CDYCRRV"/>
<dbReference type="InterPro" id="IPR006671">
    <property type="entry name" value="Cyclin_N"/>
</dbReference>
<dbReference type="InterPro" id="IPR039361">
    <property type="entry name" value="Cyclin"/>
</dbReference>
<gene>
    <name evidence="5" type="ORF">X975_03754</name>
</gene>
<dbReference type="OrthoDB" id="306099at2759"/>
<feature type="non-terminal residue" evidence="5">
    <location>
        <position position="296"/>
    </location>
</feature>
<proteinExistence type="inferred from homology"/>
<dbReference type="SUPFAM" id="SSF47954">
    <property type="entry name" value="Cyclin-like"/>
    <property type="match status" value="2"/>
</dbReference>
<evidence type="ECO:0000256" key="2">
    <source>
        <dbReference type="RuleBase" id="RU000383"/>
    </source>
</evidence>
<dbReference type="Pfam" id="PF02984">
    <property type="entry name" value="Cyclin_C"/>
    <property type="match status" value="1"/>
</dbReference>
<keyword evidence="1 2" id="KW-0195">Cyclin</keyword>